<dbReference type="STRING" id="158441.A0A226F868"/>
<dbReference type="GO" id="GO:0031418">
    <property type="term" value="F:L-ascorbic acid binding"/>
    <property type="evidence" value="ECO:0007669"/>
    <property type="project" value="UniProtKB-KW"/>
</dbReference>
<feature type="non-terminal residue" evidence="9">
    <location>
        <position position="936"/>
    </location>
</feature>
<dbReference type="AlphaFoldDB" id="A0A226F868"/>
<dbReference type="SMART" id="SM00702">
    <property type="entry name" value="P4Hc"/>
    <property type="match status" value="1"/>
</dbReference>
<dbReference type="Proteomes" id="UP000198287">
    <property type="component" value="Unassembled WGS sequence"/>
</dbReference>
<comment type="caution">
    <text evidence="9">The sequence shown here is derived from an EMBL/GenBank/DDBJ whole genome shotgun (WGS) entry which is preliminary data.</text>
</comment>
<keyword evidence="6" id="KW-0408">Iron</keyword>
<dbReference type="PROSITE" id="PS51471">
    <property type="entry name" value="FE2OG_OXY"/>
    <property type="match status" value="1"/>
</dbReference>
<feature type="domain" description="Fe2OG dioxygenase" evidence="8">
    <location>
        <begin position="829"/>
        <end position="936"/>
    </location>
</feature>
<dbReference type="InterPro" id="IPR005123">
    <property type="entry name" value="Oxoglu/Fe-dep_dioxygenase_dom"/>
</dbReference>
<dbReference type="PANTHER" id="PTHR10869:SF244">
    <property type="entry name" value="PROLYL 4-HYDROXYLASE SUBUNIT ALPHA-2"/>
    <property type="match status" value="1"/>
</dbReference>
<reference evidence="9 10" key="1">
    <citation type="submission" date="2015-12" db="EMBL/GenBank/DDBJ databases">
        <title>The genome of Folsomia candida.</title>
        <authorList>
            <person name="Faddeeva A."/>
            <person name="Derks M.F."/>
            <person name="Anvar Y."/>
            <person name="Smit S."/>
            <person name="Van Straalen N."/>
            <person name="Roelofs D."/>
        </authorList>
    </citation>
    <scope>NUCLEOTIDE SEQUENCE [LARGE SCALE GENOMIC DNA]</scope>
    <source>
        <strain evidence="9 10">VU population</strain>
        <tissue evidence="9">Whole body</tissue>
    </source>
</reference>
<organism evidence="9 10">
    <name type="scientific">Folsomia candida</name>
    <name type="common">Springtail</name>
    <dbReference type="NCBI Taxonomy" id="158441"/>
    <lineage>
        <taxon>Eukaryota</taxon>
        <taxon>Metazoa</taxon>
        <taxon>Ecdysozoa</taxon>
        <taxon>Arthropoda</taxon>
        <taxon>Hexapoda</taxon>
        <taxon>Collembola</taxon>
        <taxon>Entomobryomorpha</taxon>
        <taxon>Isotomoidea</taxon>
        <taxon>Isotomidae</taxon>
        <taxon>Proisotominae</taxon>
        <taxon>Folsomia</taxon>
    </lineage>
</organism>
<dbReference type="GO" id="GO:0005783">
    <property type="term" value="C:endoplasmic reticulum"/>
    <property type="evidence" value="ECO:0007669"/>
    <property type="project" value="TreeGrafter"/>
</dbReference>
<keyword evidence="5" id="KW-0560">Oxidoreductase</keyword>
<keyword evidence="3" id="KW-0847">Vitamin C</keyword>
<gene>
    <name evidence="9" type="ORF">Fcan01_01425</name>
</gene>
<proteinExistence type="predicted"/>
<evidence type="ECO:0000256" key="5">
    <source>
        <dbReference type="ARBA" id="ARBA00023002"/>
    </source>
</evidence>
<protein>
    <submittedName>
        <fullName evidence="9">Prolyl 4-hydroxylase subunit alpha-2</fullName>
    </submittedName>
</protein>
<dbReference type="OMA" id="WKVEEHP"/>
<evidence type="ECO:0000256" key="3">
    <source>
        <dbReference type="ARBA" id="ARBA00022896"/>
    </source>
</evidence>
<keyword evidence="10" id="KW-1185">Reference proteome</keyword>
<dbReference type="InterPro" id="IPR006620">
    <property type="entry name" value="Pro_4_hyd_alph"/>
</dbReference>
<dbReference type="PANTHER" id="PTHR10869">
    <property type="entry name" value="PROLYL 4-HYDROXYLASE ALPHA SUBUNIT"/>
    <property type="match status" value="1"/>
</dbReference>
<comment type="cofactor">
    <cofactor evidence="1">
        <name>L-ascorbate</name>
        <dbReference type="ChEBI" id="CHEBI:38290"/>
    </cofactor>
</comment>
<dbReference type="EMBL" id="LNIX01000001">
    <property type="protein sequence ID" value="OXA65046.1"/>
    <property type="molecule type" value="Genomic_DNA"/>
</dbReference>
<feature type="chain" id="PRO_5013189190" evidence="7">
    <location>
        <begin position="20"/>
        <end position="936"/>
    </location>
</feature>
<dbReference type="InterPro" id="IPR045054">
    <property type="entry name" value="P4HA-like"/>
</dbReference>
<evidence type="ECO:0000256" key="7">
    <source>
        <dbReference type="SAM" id="SignalP"/>
    </source>
</evidence>
<evidence type="ECO:0000256" key="2">
    <source>
        <dbReference type="ARBA" id="ARBA00022723"/>
    </source>
</evidence>
<evidence type="ECO:0000313" key="9">
    <source>
        <dbReference type="EMBL" id="OXA65046.1"/>
    </source>
</evidence>
<accession>A0A226F868</accession>
<evidence type="ECO:0000256" key="6">
    <source>
        <dbReference type="ARBA" id="ARBA00023004"/>
    </source>
</evidence>
<evidence type="ECO:0000256" key="1">
    <source>
        <dbReference type="ARBA" id="ARBA00001961"/>
    </source>
</evidence>
<evidence type="ECO:0000313" key="10">
    <source>
        <dbReference type="Proteomes" id="UP000198287"/>
    </source>
</evidence>
<evidence type="ECO:0000256" key="4">
    <source>
        <dbReference type="ARBA" id="ARBA00022964"/>
    </source>
</evidence>
<keyword evidence="4" id="KW-0223">Dioxygenase</keyword>
<dbReference type="GO" id="GO:0005506">
    <property type="term" value="F:iron ion binding"/>
    <property type="evidence" value="ECO:0007669"/>
    <property type="project" value="InterPro"/>
</dbReference>
<feature type="signal peptide" evidence="7">
    <location>
        <begin position="1"/>
        <end position="19"/>
    </location>
</feature>
<dbReference type="GO" id="GO:0004656">
    <property type="term" value="F:procollagen-proline 4-dioxygenase activity"/>
    <property type="evidence" value="ECO:0007669"/>
    <property type="project" value="TreeGrafter"/>
</dbReference>
<evidence type="ECO:0000259" key="8">
    <source>
        <dbReference type="PROSITE" id="PS51471"/>
    </source>
</evidence>
<dbReference type="Pfam" id="PF13640">
    <property type="entry name" value="2OG-FeII_Oxy_3"/>
    <property type="match status" value="1"/>
</dbReference>
<dbReference type="OrthoDB" id="420380at2759"/>
<sequence length="936" mass="107243">MQLTWVLVVLSSIVLTAKALNNAEIYNNEFLSDQVADDGLEGLLRETREAKAHYYDDEPMYRRPYSRRFHSMSSGYRAQREQLIYTKLRDDAILSKNNNPAAVREYLSDYEQSTGIRGEWKVEEHPFLVYRMIWRFLIHGKFGDFETGIGLTINQATEFANISVKLEYFVQAWDWLEFLDSHPSSDIKAVQKLRQALIQRHDLNHNFKSDSGDLHIFSAPLESGVSGWRKDEEMKSWLTTHAGSGMFKELFFRTYALCANSSLIRRESASVCRTIQNNPHFILSPLKMEILSESPEIIIFHDVVKGELINKIWDAAVVPLEEDAQQPESKSLIGDLCSPEGLRLICVGLCALIFIYIHSVVNGESMGKSYARLYSTLELVTGLNFRQADFLRLTQYFISASAGVHHDSHNVLVSGTSITFGDRLATVIIYMNDVLFGGETVFPNLNLMVKPVKGSVIYCFTNTLTDVAAPLPFSLSMLYLSRLADRESQIYAKLKDISSSPVTTNQTTPLLEEYLSDYEQSTGIRKKWKVEEHPLLVYRMIWRFVHHVPKLRKQFSEYFPLPQVGLEDPASNLLPLSYALQSIISIQNDFRLPPSDLMVGKFRHIETGIGLTVAQVTQLVNISSQLDYFVEAWDWLDLLDSLPSKDEKGIEKLRHELVNRHDLLHNAKCTQDDPHIFQNPLRKGISPWRKDVEMEAWLTTGQGSGVLKEYFYQTYALCSNRARSKNSKRPLTCWLDTKKHPYFILVPLKTELLHQDPDYFYFHDVARDEVLDSIWNAALPGIQKDATLPREKARIRSMNLDWINEASMEQYNKLYSKFEFITGLNMKDDAADVLRVSQYLTLGDAGVHHDAYKISVANENKKRIFGDRLATIILYMNDVILGGETVFPVLDLVVKPVKGSLLFWYNYGREGNTDWKSWHGVCPPILGRKRIATTFI</sequence>
<name>A0A226F868_FOLCA</name>
<dbReference type="InterPro" id="IPR044862">
    <property type="entry name" value="Pro_4_hyd_alph_FE2OG_OXY"/>
</dbReference>
<keyword evidence="2" id="KW-0479">Metal-binding</keyword>
<dbReference type="Gene3D" id="2.60.120.620">
    <property type="entry name" value="q2cbj1_9rhob like domain"/>
    <property type="match status" value="2"/>
</dbReference>
<keyword evidence="7" id="KW-0732">Signal</keyword>